<proteinExistence type="predicted"/>
<keyword evidence="2" id="KW-1185">Reference proteome</keyword>
<organism evidence="1 2">
    <name type="scientific">Vigna unguiculata</name>
    <name type="common">Cowpea</name>
    <dbReference type="NCBI Taxonomy" id="3917"/>
    <lineage>
        <taxon>Eukaryota</taxon>
        <taxon>Viridiplantae</taxon>
        <taxon>Streptophyta</taxon>
        <taxon>Embryophyta</taxon>
        <taxon>Tracheophyta</taxon>
        <taxon>Spermatophyta</taxon>
        <taxon>Magnoliopsida</taxon>
        <taxon>eudicotyledons</taxon>
        <taxon>Gunneridae</taxon>
        <taxon>Pentapetalae</taxon>
        <taxon>rosids</taxon>
        <taxon>fabids</taxon>
        <taxon>Fabales</taxon>
        <taxon>Fabaceae</taxon>
        <taxon>Papilionoideae</taxon>
        <taxon>50 kb inversion clade</taxon>
        <taxon>NPAAA clade</taxon>
        <taxon>indigoferoid/millettioid clade</taxon>
        <taxon>Phaseoleae</taxon>
        <taxon>Vigna</taxon>
    </lineage>
</organism>
<sequence>MSQDYQTRRLTTEEGNLLDPSVRATIHTLTSATLANPSHNSRISRVHPPSRETTQEMSFRATTQGMPCVYRLSRAITQGIPYRATTQGMPQQSPSLNPMPCRPWRKQGRWVIKGESYKLSSLSEGEPETAWRAMNYRQATHTFVCVLGSWRRNRLAAHSRPPGDVKRLAISGVADATPGGTVRGKSGKYLDGKHRLAARGLAARRQRRDRMLQAGVLCVGDECCFLWRWDLDRQAVAGSQSGLELVPPGGRCYENDLKGVVRLAVRVPRQAVWVLWRLAVGLCRMFYKVSDGALKVRLLEFLELWLGTYPLSCGSG</sequence>
<accession>A0A4D6MG61</accession>
<evidence type="ECO:0000313" key="2">
    <source>
        <dbReference type="Proteomes" id="UP000501690"/>
    </source>
</evidence>
<name>A0A4D6MG61_VIGUN</name>
<gene>
    <name evidence="1" type="ORF">DEO72_LG7g763</name>
</gene>
<dbReference type="AlphaFoldDB" id="A0A4D6MG61"/>
<dbReference type="EMBL" id="CP039351">
    <property type="protein sequence ID" value="QCD99481.1"/>
    <property type="molecule type" value="Genomic_DNA"/>
</dbReference>
<evidence type="ECO:0000313" key="1">
    <source>
        <dbReference type="EMBL" id="QCD99481.1"/>
    </source>
</evidence>
<protein>
    <submittedName>
        <fullName evidence="1">Uncharacterized protein</fullName>
    </submittedName>
</protein>
<dbReference type="Proteomes" id="UP000501690">
    <property type="component" value="Linkage Group LG7"/>
</dbReference>
<reference evidence="1 2" key="1">
    <citation type="submission" date="2019-04" db="EMBL/GenBank/DDBJ databases">
        <title>An improved genome assembly and genetic linkage map for asparagus bean, Vigna unguiculata ssp. sesquipedialis.</title>
        <authorList>
            <person name="Xia Q."/>
            <person name="Zhang R."/>
            <person name="Dong Y."/>
        </authorList>
    </citation>
    <scope>NUCLEOTIDE SEQUENCE [LARGE SCALE GENOMIC DNA]</scope>
    <source>
        <tissue evidence="1">Leaf</tissue>
    </source>
</reference>